<evidence type="ECO:0000256" key="1">
    <source>
        <dbReference type="SAM" id="MobiDB-lite"/>
    </source>
</evidence>
<gene>
    <name evidence="2" type="ORF">BJ322DRAFT_1087209</name>
</gene>
<dbReference type="AlphaFoldDB" id="A0A9P6L268"/>
<dbReference type="OrthoDB" id="16851at2759"/>
<reference evidence="2" key="2">
    <citation type="submission" date="2020-11" db="EMBL/GenBank/DDBJ databases">
        <authorList>
            <consortium name="DOE Joint Genome Institute"/>
            <person name="Kuo A."/>
            <person name="Miyauchi S."/>
            <person name="Kiss E."/>
            <person name="Drula E."/>
            <person name="Kohler A."/>
            <person name="Sanchez-Garcia M."/>
            <person name="Andreopoulos B."/>
            <person name="Barry K.W."/>
            <person name="Bonito G."/>
            <person name="Buee M."/>
            <person name="Carver A."/>
            <person name="Chen C."/>
            <person name="Cichocki N."/>
            <person name="Clum A."/>
            <person name="Culley D."/>
            <person name="Crous P.W."/>
            <person name="Fauchery L."/>
            <person name="Girlanda M."/>
            <person name="Hayes R."/>
            <person name="Keri Z."/>
            <person name="Labutti K."/>
            <person name="Lipzen A."/>
            <person name="Lombard V."/>
            <person name="Magnuson J."/>
            <person name="Maillard F."/>
            <person name="Morin E."/>
            <person name="Murat C."/>
            <person name="Nolan M."/>
            <person name="Ohm R."/>
            <person name="Pangilinan J."/>
            <person name="Pereira M."/>
            <person name="Perotto S."/>
            <person name="Peter M."/>
            <person name="Riley R."/>
            <person name="Sitrit Y."/>
            <person name="Stielow B."/>
            <person name="Szollosi G."/>
            <person name="Zifcakova L."/>
            <person name="Stursova M."/>
            <person name="Spatafora J.W."/>
            <person name="Tedersoo L."/>
            <person name="Vaario L.-M."/>
            <person name="Yamada A."/>
            <person name="Yan M."/>
            <person name="Wang P."/>
            <person name="Xu J."/>
            <person name="Bruns T."/>
            <person name="Baldrian P."/>
            <person name="Vilgalys R."/>
            <person name="Henrissat B."/>
            <person name="Grigoriev I.V."/>
            <person name="Hibbett D."/>
            <person name="Nagy L.G."/>
            <person name="Martin F.M."/>
        </authorList>
    </citation>
    <scope>NUCLEOTIDE SEQUENCE</scope>
    <source>
        <strain evidence="2">UH-Tt-Lm1</strain>
    </source>
</reference>
<feature type="compositionally biased region" description="Basic and acidic residues" evidence="1">
    <location>
        <begin position="1"/>
        <end position="15"/>
    </location>
</feature>
<organism evidence="2 3">
    <name type="scientific">Thelephora terrestris</name>
    <dbReference type="NCBI Taxonomy" id="56493"/>
    <lineage>
        <taxon>Eukaryota</taxon>
        <taxon>Fungi</taxon>
        <taxon>Dikarya</taxon>
        <taxon>Basidiomycota</taxon>
        <taxon>Agaricomycotina</taxon>
        <taxon>Agaricomycetes</taxon>
        <taxon>Thelephorales</taxon>
        <taxon>Thelephoraceae</taxon>
        <taxon>Thelephora</taxon>
    </lineage>
</organism>
<proteinExistence type="predicted"/>
<sequence>MKRRIQDEETLEHPRKQLRLGANTQNDAVGLTEALDFTALSSAQEIPIRFDEIAKLLMFGHVIHLHTPGSPPKDIEYEILELEFYLYKPGFHADPFTHRAAEQRRGGRWYFHRTPTASGVSTSSYRGGSRKGMDLTFGSSATSLPPSVSGEDLDSTRGGILFRTIRRLKDKKVVSGPSRLVDEILAQSGAQSISELVQSKWENDTFALSSAVPSSRPSLRIIPRNNLSKTANPFRCPRIGLDLSHRSTKNSPCDPRVTFVCKPYRYITNPELLTSNGRPQTFVGVYDRLSESTGVSTAKLAKAIANVTGIKEKTVLGYIESLGLGLEGERSLDKFIRTKTRSVADYLTMVGALRRQSSSVIAVESESEAE</sequence>
<accession>A0A9P6L268</accession>
<evidence type="ECO:0000313" key="2">
    <source>
        <dbReference type="EMBL" id="KAF9779426.1"/>
    </source>
</evidence>
<name>A0A9P6L268_9AGAM</name>
<dbReference type="EMBL" id="WIUZ02000019">
    <property type="protein sequence ID" value="KAF9779426.1"/>
    <property type="molecule type" value="Genomic_DNA"/>
</dbReference>
<dbReference type="Proteomes" id="UP000736335">
    <property type="component" value="Unassembled WGS sequence"/>
</dbReference>
<keyword evidence="3" id="KW-1185">Reference proteome</keyword>
<comment type="caution">
    <text evidence="2">The sequence shown here is derived from an EMBL/GenBank/DDBJ whole genome shotgun (WGS) entry which is preliminary data.</text>
</comment>
<reference evidence="2" key="1">
    <citation type="journal article" date="2020" name="Nat. Commun.">
        <title>Large-scale genome sequencing of mycorrhizal fungi provides insights into the early evolution of symbiotic traits.</title>
        <authorList>
            <person name="Miyauchi S."/>
            <person name="Kiss E."/>
            <person name="Kuo A."/>
            <person name="Drula E."/>
            <person name="Kohler A."/>
            <person name="Sanchez-Garcia M."/>
            <person name="Morin E."/>
            <person name="Andreopoulos B."/>
            <person name="Barry K.W."/>
            <person name="Bonito G."/>
            <person name="Buee M."/>
            <person name="Carver A."/>
            <person name="Chen C."/>
            <person name="Cichocki N."/>
            <person name="Clum A."/>
            <person name="Culley D."/>
            <person name="Crous P.W."/>
            <person name="Fauchery L."/>
            <person name="Girlanda M."/>
            <person name="Hayes R.D."/>
            <person name="Keri Z."/>
            <person name="LaButti K."/>
            <person name="Lipzen A."/>
            <person name="Lombard V."/>
            <person name="Magnuson J."/>
            <person name="Maillard F."/>
            <person name="Murat C."/>
            <person name="Nolan M."/>
            <person name="Ohm R.A."/>
            <person name="Pangilinan J."/>
            <person name="Pereira M.F."/>
            <person name="Perotto S."/>
            <person name="Peter M."/>
            <person name="Pfister S."/>
            <person name="Riley R."/>
            <person name="Sitrit Y."/>
            <person name="Stielow J.B."/>
            <person name="Szollosi G."/>
            <person name="Zifcakova L."/>
            <person name="Stursova M."/>
            <person name="Spatafora J.W."/>
            <person name="Tedersoo L."/>
            <person name="Vaario L.M."/>
            <person name="Yamada A."/>
            <person name="Yan M."/>
            <person name="Wang P."/>
            <person name="Xu J."/>
            <person name="Bruns T."/>
            <person name="Baldrian P."/>
            <person name="Vilgalys R."/>
            <person name="Dunand C."/>
            <person name="Henrissat B."/>
            <person name="Grigoriev I.V."/>
            <person name="Hibbett D."/>
            <person name="Nagy L.G."/>
            <person name="Martin F.M."/>
        </authorList>
    </citation>
    <scope>NUCLEOTIDE SEQUENCE</scope>
    <source>
        <strain evidence="2">UH-Tt-Lm1</strain>
    </source>
</reference>
<protein>
    <submittedName>
        <fullName evidence="2">Uncharacterized protein</fullName>
    </submittedName>
</protein>
<evidence type="ECO:0000313" key="3">
    <source>
        <dbReference type="Proteomes" id="UP000736335"/>
    </source>
</evidence>
<feature type="region of interest" description="Disordered" evidence="1">
    <location>
        <begin position="1"/>
        <end position="21"/>
    </location>
</feature>